<dbReference type="Proteomes" id="UP001162156">
    <property type="component" value="Unassembled WGS sequence"/>
</dbReference>
<evidence type="ECO:0000256" key="1">
    <source>
        <dbReference type="ARBA" id="ARBA00022729"/>
    </source>
</evidence>
<evidence type="ECO:0000256" key="7">
    <source>
        <dbReference type="SAM" id="MobiDB-lite"/>
    </source>
</evidence>
<feature type="compositionally biased region" description="Polar residues" evidence="7">
    <location>
        <begin position="108"/>
        <end position="118"/>
    </location>
</feature>
<reference evidence="9" key="1">
    <citation type="journal article" date="2023" name="Insect Mol. Biol.">
        <title>Genome sequencing provides insights into the evolution of gene families encoding plant cell wall-degrading enzymes in longhorned beetles.</title>
        <authorList>
            <person name="Shin N.R."/>
            <person name="Okamura Y."/>
            <person name="Kirsch R."/>
            <person name="Pauchet Y."/>
        </authorList>
    </citation>
    <scope>NUCLEOTIDE SEQUENCE</scope>
    <source>
        <strain evidence="9">RBIC_L_NR</strain>
    </source>
</reference>
<evidence type="ECO:0000256" key="8">
    <source>
        <dbReference type="SAM" id="SignalP"/>
    </source>
</evidence>
<dbReference type="GO" id="GO:0030245">
    <property type="term" value="P:cellulose catabolic process"/>
    <property type="evidence" value="ECO:0007669"/>
    <property type="project" value="UniProtKB-KW"/>
</dbReference>
<proteinExistence type="predicted"/>
<organism evidence="9 10">
    <name type="scientific">Rhamnusium bicolor</name>
    <dbReference type="NCBI Taxonomy" id="1586634"/>
    <lineage>
        <taxon>Eukaryota</taxon>
        <taxon>Metazoa</taxon>
        <taxon>Ecdysozoa</taxon>
        <taxon>Arthropoda</taxon>
        <taxon>Hexapoda</taxon>
        <taxon>Insecta</taxon>
        <taxon>Pterygota</taxon>
        <taxon>Neoptera</taxon>
        <taxon>Endopterygota</taxon>
        <taxon>Coleoptera</taxon>
        <taxon>Polyphaga</taxon>
        <taxon>Cucujiformia</taxon>
        <taxon>Chrysomeloidea</taxon>
        <taxon>Cerambycidae</taxon>
        <taxon>Lepturinae</taxon>
        <taxon>Rhagiini</taxon>
        <taxon>Rhamnusium</taxon>
    </lineage>
</organism>
<evidence type="ECO:0000256" key="3">
    <source>
        <dbReference type="ARBA" id="ARBA00023001"/>
    </source>
</evidence>
<name>A0AAV8YG26_9CUCU</name>
<keyword evidence="2" id="KW-0378">Hydrolase</keyword>
<dbReference type="PRINTS" id="PR00844">
    <property type="entry name" value="GLHYDRLASE48"/>
</dbReference>
<dbReference type="EMBL" id="JANEYF010002177">
    <property type="protein sequence ID" value="KAJ8950372.1"/>
    <property type="molecule type" value="Genomic_DNA"/>
</dbReference>
<evidence type="ECO:0008006" key="11">
    <source>
        <dbReference type="Google" id="ProtNLM"/>
    </source>
</evidence>
<evidence type="ECO:0000313" key="10">
    <source>
        <dbReference type="Proteomes" id="UP001162156"/>
    </source>
</evidence>
<evidence type="ECO:0000256" key="6">
    <source>
        <dbReference type="ARBA" id="ARBA00023326"/>
    </source>
</evidence>
<keyword evidence="5" id="KW-0326">Glycosidase</keyword>
<dbReference type="InterPro" id="IPR000556">
    <property type="entry name" value="Glyco_hydro_48F"/>
</dbReference>
<gene>
    <name evidence="9" type="ORF">NQ314_007911</name>
</gene>
<evidence type="ECO:0000256" key="5">
    <source>
        <dbReference type="ARBA" id="ARBA00023295"/>
    </source>
</evidence>
<dbReference type="Gene3D" id="2.170.160.10">
    <property type="entry name" value="Endo-1,4-beta-glucanase f. Domain 2"/>
    <property type="match status" value="1"/>
</dbReference>
<dbReference type="Gene3D" id="4.10.870.10">
    <property type="entry name" value="Endo-1,4-beta-glucanase f. Domain 3"/>
    <property type="match status" value="1"/>
</dbReference>
<keyword evidence="3" id="KW-0136">Cellulose degradation</keyword>
<dbReference type="SUPFAM" id="SSF48208">
    <property type="entry name" value="Six-hairpin glycosidases"/>
    <property type="match status" value="1"/>
</dbReference>
<dbReference type="InterPro" id="IPR008928">
    <property type="entry name" value="6-hairpin_glycosidase_sf"/>
</dbReference>
<evidence type="ECO:0000256" key="2">
    <source>
        <dbReference type="ARBA" id="ARBA00022801"/>
    </source>
</evidence>
<sequence length="643" mass="71803">MKSLIILLIGCVAHINAGVYTDRFLSQYKKIHDSGNGYFSKEGIPYHSIETLMVEAPDYGHETTSEAYSYYVWLEAMYGAINGDFSSFNRAWDILEKYTIPTHEDQSSNDNYNPSSPATFAEEKDTPQDYPSKIDSGVSVGEDPIYQELVSAYGNSDIYGMHWLTDVDNIYGFGDTPGGGCENGPSANGPSYINTFQRGPEESVWRTIPQPTCDSFKYGGTNGFLDLFIDDSEYSHQWKYTNAPDADARAIQAAYWASKWADQKGQLGSITNTLSKAAKMGDYLRYSLFDKYFKKIGNCVGASQCAAGKGKESAHYLLSWYYAWGGSMGAQYGWAWRIGDGAAHFGYQNPLAAYALANESNLKPKGSTAVEDWKKSLDTQLEFYSYLQTPEGAFAGGATNSWKGRYATPDSNLTSNTFHGMFYDWEPVYHDPPSNNWYGMQAWSVDRLAQYYYVTGDSKAKTLLDKWIPWVVNNLKFSGNKFQIPSNLAWSGTPGNNLHVSISSYNDDVGTASSTARALAYYAAKANDNSAKTAAKQLLDVMWENYQTPKGVSTEEQREDYRRFNEPVYVPSGWTGKYPNGDPIDSSATFLSLRSWYKKDPEFQKVQSYMNGGGAVPTFTYHRFWAQADVAIAQGAYGLLFNE</sequence>
<dbReference type="AlphaFoldDB" id="A0AAV8YG26"/>
<protein>
    <recommendedName>
        <fullName evidence="11">Cellulose 1,4-beta-cellobiosidase (non-reducing end)</fullName>
    </recommendedName>
</protein>
<feature type="chain" id="PRO_5043798867" description="Cellulose 1,4-beta-cellobiosidase (non-reducing end)" evidence="8">
    <location>
        <begin position="18"/>
        <end position="643"/>
    </location>
</feature>
<dbReference type="Gene3D" id="1.50.10.10">
    <property type="match status" value="1"/>
</dbReference>
<accession>A0AAV8YG26</accession>
<evidence type="ECO:0000256" key="4">
    <source>
        <dbReference type="ARBA" id="ARBA00023277"/>
    </source>
</evidence>
<keyword evidence="6" id="KW-0624">Polysaccharide degradation</keyword>
<keyword evidence="10" id="KW-1185">Reference proteome</keyword>
<keyword evidence="1 8" id="KW-0732">Signal</keyword>
<keyword evidence="4" id="KW-0119">Carbohydrate metabolism</keyword>
<feature type="region of interest" description="Disordered" evidence="7">
    <location>
        <begin position="103"/>
        <end position="137"/>
    </location>
</feature>
<dbReference type="InterPro" id="IPR027390">
    <property type="entry name" value="Endoglucanase_F_dom3"/>
</dbReference>
<dbReference type="Pfam" id="PF02011">
    <property type="entry name" value="Glyco_hydro_48"/>
    <property type="match status" value="1"/>
</dbReference>
<evidence type="ECO:0000313" key="9">
    <source>
        <dbReference type="EMBL" id="KAJ8950372.1"/>
    </source>
</evidence>
<feature type="signal peptide" evidence="8">
    <location>
        <begin position="1"/>
        <end position="17"/>
    </location>
</feature>
<comment type="caution">
    <text evidence="9">The sequence shown here is derived from an EMBL/GenBank/DDBJ whole genome shotgun (WGS) entry which is preliminary data.</text>
</comment>
<dbReference type="GO" id="GO:0008810">
    <property type="term" value="F:cellulase activity"/>
    <property type="evidence" value="ECO:0007669"/>
    <property type="project" value="InterPro"/>
</dbReference>
<dbReference type="InterPro" id="IPR012341">
    <property type="entry name" value="6hp_glycosidase-like_sf"/>
</dbReference>
<dbReference type="InterPro" id="IPR023309">
    <property type="entry name" value="Endo-1-4-beta-glucanase_dom2"/>
</dbReference>